<dbReference type="EMBL" id="QEEZ01000007">
    <property type="protein sequence ID" value="PWC01868.1"/>
    <property type="molecule type" value="Genomic_DNA"/>
</dbReference>
<dbReference type="InterPro" id="IPR040891">
    <property type="entry name" value="HEPN_SAV_6107"/>
</dbReference>
<evidence type="ECO:0000313" key="3">
    <source>
        <dbReference type="Proteomes" id="UP000244989"/>
    </source>
</evidence>
<proteinExistence type="predicted"/>
<name>A0A2U1T7J9_9CORY</name>
<feature type="domain" description="SAV-6107-like HEPN" evidence="1">
    <location>
        <begin position="47"/>
        <end position="130"/>
    </location>
</feature>
<organism evidence="2 3">
    <name type="scientific">Corynebacterium yudongzhengii</name>
    <dbReference type="NCBI Taxonomy" id="2080740"/>
    <lineage>
        <taxon>Bacteria</taxon>
        <taxon>Bacillati</taxon>
        <taxon>Actinomycetota</taxon>
        <taxon>Actinomycetes</taxon>
        <taxon>Mycobacteriales</taxon>
        <taxon>Corynebacteriaceae</taxon>
        <taxon>Corynebacterium</taxon>
    </lineage>
</organism>
<keyword evidence="3" id="KW-1185">Reference proteome</keyword>
<dbReference type="KEGG" id="cyz:C3B44_03630"/>
<sequence length="141" mass="15193">MGDVISATTKFSTRQLKRERFLASARDLLDSARKEMAAGAFDLALEYAYRGALRVAGACIADSVVLARRKRLPSSAWERLALVGEAEKEWAQTFSGFSRLRSRVMSGIEKVPPAGVAEEVVELAAEFLAETEGSAGLGQVA</sequence>
<comment type="caution">
    <text evidence="2">The sequence shown here is derived from an EMBL/GenBank/DDBJ whole genome shotgun (WGS) entry which is preliminary data.</text>
</comment>
<evidence type="ECO:0000259" key="1">
    <source>
        <dbReference type="Pfam" id="PF18726"/>
    </source>
</evidence>
<accession>A0A2U1T7J9</accession>
<dbReference type="RefSeq" id="WP_108431179.1">
    <property type="nucleotide sequence ID" value="NZ_CP026947.1"/>
</dbReference>
<reference evidence="3" key="1">
    <citation type="submission" date="2018-04" db="EMBL/GenBank/DDBJ databases">
        <authorList>
            <person name="Liu S."/>
            <person name="Wang Z."/>
            <person name="Li J."/>
        </authorList>
    </citation>
    <scope>NUCLEOTIDE SEQUENCE [LARGE SCALE GENOMIC DNA]</scope>
    <source>
        <strain evidence="3">2189</strain>
    </source>
</reference>
<gene>
    <name evidence="2" type="ORF">DF222_04615</name>
</gene>
<dbReference type="OrthoDB" id="4421226at2"/>
<dbReference type="Proteomes" id="UP000244989">
    <property type="component" value="Unassembled WGS sequence"/>
</dbReference>
<evidence type="ECO:0000313" key="2">
    <source>
        <dbReference type="EMBL" id="PWC01868.1"/>
    </source>
</evidence>
<dbReference type="AlphaFoldDB" id="A0A2U1T7J9"/>
<protein>
    <recommendedName>
        <fullName evidence="1">SAV-6107-like HEPN domain-containing protein</fullName>
    </recommendedName>
</protein>
<dbReference type="Pfam" id="PF18726">
    <property type="entry name" value="HEPN_SAV_6107"/>
    <property type="match status" value="1"/>
</dbReference>